<reference evidence="2" key="1">
    <citation type="submission" date="2023-07" db="EMBL/GenBank/DDBJ databases">
        <title>Draft genome sequence of Agarivorans aestuarii strain ZMCS4, a CAZymes producing bacteria isolated from the marine brown algae Clodostephus spongiosus.</title>
        <authorList>
            <person name="Lorente B."/>
            <person name="Cabral C."/>
            <person name="Frias J."/>
            <person name="Faria J."/>
            <person name="Toubarro D."/>
        </authorList>
    </citation>
    <scope>NUCLEOTIDE SEQUENCE [LARGE SCALE GENOMIC DNA]</scope>
    <source>
        <strain evidence="2">ZMCS4</strain>
    </source>
</reference>
<evidence type="ECO:0000313" key="2">
    <source>
        <dbReference type="Proteomes" id="UP001310248"/>
    </source>
</evidence>
<dbReference type="Proteomes" id="UP001310248">
    <property type="component" value="Unassembled WGS sequence"/>
</dbReference>
<proteinExistence type="predicted"/>
<comment type="caution">
    <text evidence="1">The sequence shown here is derived from an EMBL/GenBank/DDBJ whole genome shotgun (WGS) entry which is preliminary data.</text>
</comment>
<reference evidence="1 2" key="2">
    <citation type="submission" date="2023-12" db="EMBL/GenBank/DDBJ databases">
        <authorList>
            <consortium name="Cladostephus spongiosus"/>
            <person name="Lorente B."/>
            <person name="Cabral C."/>
            <person name="Frias J."/>
            <person name="Faria J."/>
            <person name="Toubarro D."/>
        </authorList>
    </citation>
    <scope>NUCLEOTIDE SEQUENCE [LARGE SCALE GENOMIC DNA]</scope>
    <source>
        <strain evidence="1 2">ZMCS4</strain>
    </source>
</reference>
<keyword evidence="2" id="KW-1185">Reference proteome</keyword>
<organism evidence="1 2">
    <name type="scientific">Agarivorans aestuarii</name>
    <dbReference type="NCBI Taxonomy" id="1563703"/>
    <lineage>
        <taxon>Bacteria</taxon>
        <taxon>Pseudomonadati</taxon>
        <taxon>Pseudomonadota</taxon>
        <taxon>Gammaproteobacteria</taxon>
        <taxon>Alteromonadales</taxon>
        <taxon>Alteromonadaceae</taxon>
        <taxon>Agarivorans</taxon>
    </lineage>
</organism>
<sequence>MIGLTQKLLLVLAVIAGAFGLGIGLSYWQQQQLETLDFSHCEQLEKGSCEWQIAEQTWQLSLPSNQLPAMLSQALELSTNLDNPPPLELRLQGIEMYMGEIKLQLEPSENGHYQTDILLPICNTGKMRWRAEIVSLDPSQALALSFEVDSQ</sequence>
<dbReference type="RefSeq" id="WP_329776216.1">
    <property type="nucleotide sequence ID" value="NZ_JAYDYW010000012.1"/>
</dbReference>
<accession>A0ABU7G799</accession>
<protein>
    <submittedName>
        <fullName evidence="1">Uncharacterized protein</fullName>
    </submittedName>
</protein>
<evidence type="ECO:0000313" key="1">
    <source>
        <dbReference type="EMBL" id="MEE1675276.1"/>
    </source>
</evidence>
<gene>
    <name evidence="1" type="ORF">SNR37_000601</name>
</gene>
<dbReference type="EMBL" id="JAYDYW010000012">
    <property type="protein sequence ID" value="MEE1675276.1"/>
    <property type="molecule type" value="Genomic_DNA"/>
</dbReference>
<name>A0ABU7G799_9ALTE</name>